<protein>
    <submittedName>
        <fullName evidence="2">Secreted protein</fullName>
    </submittedName>
</protein>
<evidence type="ECO:0000313" key="2">
    <source>
        <dbReference type="WBParaSite" id="maker-uti_cns_0007557-snap-gene-0.7-mRNA-1"/>
    </source>
</evidence>
<evidence type="ECO:0000313" key="1">
    <source>
        <dbReference type="Proteomes" id="UP000095280"/>
    </source>
</evidence>
<keyword evidence="1" id="KW-1185">Reference proteome</keyword>
<dbReference type="AlphaFoldDB" id="A0A1I8HSD5"/>
<organism evidence="1 2">
    <name type="scientific">Macrostomum lignano</name>
    <dbReference type="NCBI Taxonomy" id="282301"/>
    <lineage>
        <taxon>Eukaryota</taxon>
        <taxon>Metazoa</taxon>
        <taxon>Spiralia</taxon>
        <taxon>Lophotrochozoa</taxon>
        <taxon>Platyhelminthes</taxon>
        <taxon>Rhabditophora</taxon>
        <taxon>Macrostomorpha</taxon>
        <taxon>Macrostomida</taxon>
        <taxon>Macrostomidae</taxon>
        <taxon>Macrostomum</taxon>
    </lineage>
</organism>
<name>A0A1I8HSD5_9PLAT</name>
<sequence length="132" mass="14370">MSVALATKLTSILRLRPRRSQLSMRTLPLPQLPPTMTPLLQQPTMALAVTADSALKSPLVYTAATATVRLCCSTAHRRNRRVLLAKNRIDNACRLSSATQSVALTTCCWRSPLAATRSQPRPAGFAHRCTAC</sequence>
<accession>A0A1I8HSD5</accession>
<dbReference type="Proteomes" id="UP000095280">
    <property type="component" value="Unplaced"/>
</dbReference>
<proteinExistence type="predicted"/>
<dbReference type="WBParaSite" id="maker-uti_cns_0007557-snap-gene-0.7-mRNA-1">
    <property type="protein sequence ID" value="maker-uti_cns_0007557-snap-gene-0.7-mRNA-1"/>
    <property type="gene ID" value="maker-uti_cns_0007557-snap-gene-0.7"/>
</dbReference>
<reference evidence="2" key="1">
    <citation type="submission" date="2016-11" db="UniProtKB">
        <authorList>
            <consortium name="WormBaseParasite"/>
        </authorList>
    </citation>
    <scope>IDENTIFICATION</scope>
</reference>